<comment type="caution">
    <text evidence="1">The sequence shown here is derived from an EMBL/GenBank/DDBJ whole genome shotgun (WGS) entry which is preliminary data.</text>
</comment>
<evidence type="ECO:0000313" key="2">
    <source>
        <dbReference type="Proteomes" id="UP000076482"/>
    </source>
</evidence>
<organism evidence="1 2">
    <name type="scientific">Bacillus cereus</name>
    <dbReference type="NCBI Taxonomy" id="1396"/>
    <lineage>
        <taxon>Bacteria</taxon>
        <taxon>Bacillati</taxon>
        <taxon>Bacillota</taxon>
        <taxon>Bacilli</taxon>
        <taxon>Bacillales</taxon>
        <taxon>Bacillaceae</taxon>
        <taxon>Bacillus</taxon>
        <taxon>Bacillus cereus group</taxon>
    </lineage>
</organism>
<dbReference type="RefSeq" id="WP_265184981.1">
    <property type="nucleotide sequence ID" value="NZ_LJKE01000104.1"/>
</dbReference>
<sequence length="42" mass="4974">MGYCTDCSIFIKCPWFCDNYEAETEEPKSDCWSKESLELNEE</sequence>
<dbReference type="AlphaFoldDB" id="A0A162NW51"/>
<proteinExistence type="predicted"/>
<name>A0A162NW51_BACCE</name>
<accession>A0A162NW51</accession>
<protein>
    <submittedName>
        <fullName evidence="1">Uncharacterized protein</fullName>
    </submittedName>
</protein>
<evidence type="ECO:0000313" key="1">
    <source>
        <dbReference type="EMBL" id="KZD55603.1"/>
    </source>
</evidence>
<dbReference type="Proteomes" id="UP000076482">
    <property type="component" value="Unassembled WGS sequence"/>
</dbReference>
<gene>
    <name evidence="1" type="ORF">B4088_5348</name>
</gene>
<dbReference type="PATRIC" id="fig|1396.535.peg.5903"/>
<reference evidence="1 2" key="1">
    <citation type="submission" date="2015-09" db="EMBL/GenBank/DDBJ databases">
        <title>Bacillus cereus food isolates.</title>
        <authorList>
            <person name="Boekhorst J."/>
        </authorList>
    </citation>
    <scope>NUCLEOTIDE SEQUENCE [LARGE SCALE GENOMIC DNA]</scope>
    <source>
        <strain evidence="1 2">B4088</strain>
    </source>
</reference>
<dbReference type="EMBL" id="LJKE01000104">
    <property type="protein sequence ID" value="KZD55603.1"/>
    <property type="molecule type" value="Genomic_DNA"/>
</dbReference>